<organism evidence="6 7">
    <name type="scientific">Phytophthora palmivora</name>
    <dbReference type="NCBI Taxonomy" id="4796"/>
    <lineage>
        <taxon>Eukaryota</taxon>
        <taxon>Sar</taxon>
        <taxon>Stramenopiles</taxon>
        <taxon>Oomycota</taxon>
        <taxon>Peronosporomycetes</taxon>
        <taxon>Peronosporales</taxon>
        <taxon>Peronosporaceae</taxon>
        <taxon>Phytophthora</taxon>
    </lineage>
</organism>
<dbReference type="InterPro" id="IPR031825">
    <property type="entry name" value="RXLR"/>
</dbReference>
<name>A0A2P4YB22_9STRA</name>
<comment type="function">
    <text evidence="5">Effector that suppresses plant defense responses during pathogen infection.</text>
</comment>
<proteinExistence type="inferred from homology"/>
<evidence type="ECO:0000313" key="7">
    <source>
        <dbReference type="Proteomes" id="UP000237271"/>
    </source>
</evidence>
<evidence type="ECO:0000256" key="5">
    <source>
        <dbReference type="RuleBase" id="RU367124"/>
    </source>
</evidence>
<feature type="chain" id="PRO_5044959472" description="RxLR effector protein" evidence="5">
    <location>
        <begin position="24"/>
        <end position="115"/>
    </location>
</feature>
<evidence type="ECO:0000256" key="3">
    <source>
        <dbReference type="ARBA" id="ARBA00022525"/>
    </source>
</evidence>
<comment type="subcellular location">
    <subcellularLocation>
        <location evidence="1 5">Secreted</location>
    </subcellularLocation>
</comment>
<dbReference type="Proteomes" id="UP000237271">
    <property type="component" value="Unassembled WGS sequence"/>
</dbReference>
<dbReference type="OrthoDB" id="127322at2759"/>
<evidence type="ECO:0000256" key="1">
    <source>
        <dbReference type="ARBA" id="ARBA00004613"/>
    </source>
</evidence>
<keyword evidence="4 5" id="KW-0732">Signal</keyword>
<dbReference type="AlphaFoldDB" id="A0A2P4YB22"/>
<comment type="domain">
    <text evidence="5">The RxLR-dEER motif acts to carry the protein into the host cell cytoplasm through binding to cell surface phosphatidylinositol-3-phosphate.</text>
</comment>
<keyword evidence="3 5" id="KW-0964">Secreted</keyword>
<evidence type="ECO:0000313" key="6">
    <source>
        <dbReference type="EMBL" id="POM75001.1"/>
    </source>
</evidence>
<feature type="non-terminal residue" evidence="6">
    <location>
        <position position="115"/>
    </location>
</feature>
<comment type="caution">
    <text evidence="6">The sequence shown here is derived from an EMBL/GenBank/DDBJ whole genome shotgun (WGS) entry which is preliminary data.</text>
</comment>
<evidence type="ECO:0000256" key="2">
    <source>
        <dbReference type="ARBA" id="ARBA00010400"/>
    </source>
</evidence>
<reference evidence="6 7" key="1">
    <citation type="journal article" date="2017" name="Genome Biol. Evol.">
        <title>Phytophthora megakarya and P. palmivora, closely related causal agents of cacao black pod rot, underwent increases in genome sizes and gene numbers by different mechanisms.</title>
        <authorList>
            <person name="Ali S.S."/>
            <person name="Shao J."/>
            <person name="Lary D.J."/>
            <person name="Kronmiller B."/>
            <person name="Shen D."/>
            <person name="Strem M.D."/>
            <person name="Amoako-Attah I."/>
            <person name="Akrofi A.Y."/>
            <person name="Begoude B.A."/>
            <person name="Ten Hoopen G.M."/>
            <person name="Coulibaly K."/>
            <person name="Kebe B.I."/>
            <person name="Melnick R.L."/>
            <person name="Guiltinan M.J."/>
            <person name="Tyler B.M."/>
            <person name="Meinhardt L.W."/>
            <person name="Bailey B.A."/>
        </authorList>
    </citation>
    <scope>NUCLEOTIDE SEQUENCE [LARGE SCALE GENOMIC DNA]</scope>
    <source>
        <strain evidence="7">sbr112.9</strain>
    </source>
</reference>
<sequence length="115" mass="12818">MRVSHIAIATFVFVANVVGAADATKHHIGGTYDLVRQLPEFRWDIAITRRLRTDNAATTRDEERGLPVSIVEKAKTAFTATEVTEATLKGWLNKGKSIDDVFTRMRLTQAGDKIF</sequence>
<feature type="signal peptide" evidence="5">
    <location>
        <begin position="1"/>
        <end position="23"/>
    </location>
</feature>
<protein>
    <recommendedName>
        <fullName evidence="5">RxLR effector protein</fullName>
    </recommendedName>
</protein>
<gene>
    <name evidence="6" type="ORF">PHPALM_7948</name>
</gene>
<dbReference type="EMBL" id="NCKW01004161">
    <property type="protein sequence ID" value="POM75001.1"/>
    <property type="molecule type" value="Genomic_DNA"/>
</dbReference>
<dbReference type="Pfam" id="PF16810">
    <property type="entry name" value="RXLR"/>
    <property type="match status" value="1"/>
</dbReference>
<accession>A0A2P4YB22</accession>
<keyword evidence="7" id="KW-1185">Reference proteome</keyword>
<comment type="similarity">
    <text evidence="2 5">Belongs to the RxLR effector family.</text>
</comment>
<evidence type="ECO:0000256" key="4">
    <source>
        <dbReference type="ARBA" id="ARBA00022729"/>
    </source>
</evidence>